<dbReference type="RefSeq" id="WP_048658135.1">
    <property type="nucleotide sequence ID" value="NZ_AP025476.1"/>
</dbReference>
<evidence type="ECO:0000313" key="4">
    <source>
        <dbReference type="Proteomes" id="UP000049495"/>
    </source>
</evidence>
<dbReference type="GeneID" id="93900983"/>
<dbReference type="EMBL" id="CCJX01000107">
    <property type="protein sequence ID" value="CDT41685.1"/>
    <property type="molecule type" value="Genomic_DNA"/>
</dbReference>
<protein>
    <submittedName>
        <fullName evidence="1">Predicted ATPase with chaperone activity</fullName>
    </submittedName>
</protein>
<dbReference type="Proteomes" id="UP000049495">
    <property type="component" value="Unassembled WGS sequence"/>
</dbReference>
<evidence type="ECO:0000313" key="1">
    <source>
        <dbReference type="EMBL" id="CDT36217.1"/>
    </source>
</evidence>
<evidence type="ECO:0000313" key="3">
    <source>
        <dbReference type="Proteomes" id="UP000049077"/>
    </source>
</evidence>
<name>A0A0T7CTV0_9VIBR</name>
<evidence type="ECO:0000313" key="2">
    <source>
        <dbReference type="EMBL" id="CDT41685.1"/>
    </source>
</evidence>
<dbReference type="OrthoDB" id="9783370at2"/>
<reference evidence="1 3" key="2">
    <citation type="submission" date="2014-06" db="EMBL/GenBank/DDBJ databases">
        <authorList>
            <person name="Le Roux F."/>
        </authorList>
    </citation>
    <scope>NUCLEOTIDE SEQUENCE</scope>
    <source>
        <strain evidence="2 3">J5-4</strain>
        <strain evidence="1">J5-5</strain>
    </source>
</reference>
<sequence length="449" mass="50203">MDIIGRTAPTTLKPQISAPAVPTSIDMLGVPEVVIENLVLKHLSAYPKSDVLELSNYMCVVTHIVESALAVLRKKSLIEVFQPTSDLSLSSVSHSHVRYSLSEKGLEEADLAFKRDAYLGPAPVSLTQYSDVVKQQDLRAELVTRPHVEAALDDVYGVDKMISVLGPAINSGRALLLYGHAGTGKTFVASRIVNALHTSVFIPYAVYALGNIIKVFSAQHHKPLDSNGSDQSISLKDQYDKRWLNCERPNIQVGGELTMDMLEVNHSENSRVWLAPVQMMANNGIFVIDDLGRQPMPVDALLNRWIVPMEYSFDYLSLPNGQQITMPFVLTLAFSTNLNPKKISDPAFLRRLGYKIEFKPLNQRDYEALWMSVVADKEVELQDGFFERLSQMHTLLKVPLFPCLPKDLVGISKDILSFEQLPPVITFDILSMAWEVYFTSDGHEEENNE</sequence>
<dbReference type="Gene3D" id="3.40.50.300">
    <property type="entry name" value="P-loop containing nucleotide triphosphate hydrolases"/>
    <property type="match status" value="1"/>
</dbReference>
<comment type="caution">
    <text evidence="1">The sequence shown here is derived from an EMBL/GenBank/DDBJ whole genome shotgun (WGS) entry which is preliminary data.</text>
</comment>
<proteinExistence type="predicted"/>
<dbReference type="Proteomes" id="UP000049077">
    <property type="component" value="Unassembled WGS sequence"/>
</dbReference>
<keyword evidence="3" id="KW-1185">Reference proteome</keyword>
<dbReference type="InterPro" id="IPR027417">
    <property type="entry name" value="P-loop_NTPase"/>
</dbReference>
<accession>A0A0T7CTV0</accession>
<organism evidence="1 4">
    <name type="scientific">Vibrio crassostreae</name>
    <dbReference type="NCBI Taxonomy" id="246167"/>
    <lineage>
        <taxon>Bacteria</taxon>
        <taxon>Pseudomonadati</taxon>
        <taxon>Pseudomonadota</taxon>
        <taxon>Gammaproteobacteria</taxon>
        <taxon>Vibrionales</taxon>
        <taxon>Vibrionaceae</taxon>
        <taxon>Vibrio</taxon>
    </lineage>
</organism>
<dbReference type="SUPFAM" id="SSF52540">
    <property type="entry name" value="P-loop containing nucleoside triphosphate hydrolases"/>
    <property type="match status" value="1"/>
</dbReference>
<dbReference type="EMBL" id="CCJV01000084">
    <property type="protein sequence ID" value="CDT36217.1"/>
    <property type="molecule type" value="Genomic_DNA"/>
</dbReference>
<gene>
    <name evidence="2" type="ORF">VCR4J5_240091</name>
    <name evidence="1" type="ORF">VCR5J5_250165</name>
</gene>
<reference evidence="4" key="1">
    <citation type="submission" date="2014-06" db="EMBL/GenBank/DDBJ databases">
        <authorList>
            <person name="Le Roux Frederique"/>
        </authorList>
    </citation>
    <scope>NUCLEOTIDE SEQUENCE [LARGE SCALE GENOMIC DNA]</scope>
    <source>
        <strain evidence="4">J5-5</strain>
    </source>
</reference>
<dbReference type="AlphaFoldDB" id="A0A0T7CTV0"/>